<dbReference type="Pfam" id="PF00856">
    <property type="entry name" value="SET"/>
    <property type="match status" value="1"/>
</dbReference>
<dbReference type="GO" id="GO:0005634">
    <property type="term" value="C:nucleus"/>
    <property type="evidence" value="ECO:0007669"/>
    <property type="project" value="TreeGrafter"/>
</dbReference>
<reference evidence="13" key="2">
    <citation type="submission" date="2015-06" db="UniProtKB">
        <authorList>
            <consortium name="EnsemblMetazoa"/>
        </authorList>
    </citation>
    <scope>IDENTIFICATION</scope>
</reference>
<keyword evidence="14" id="KW-1185">Reference proteome</keyword>
<dbReference type="InterPro" id="IPR052097">
    <property type="entry name" value="SET-MYND_domain_protein"/>
</dbReference>
<evidence type="ECO:0000256" key="4">
    <source>
        <dbReference type="ARBA" id="ARBA00022723"/>
    </source>
</evidence>
<dbReference type="CDD" id="cd10536">
    <property type="entry name" value="SET_SMYD4"/>
    <property type="match status" value="1"/>
</dbReference>
<dbReference type="EMBL" id="CAQQ02040411">
    <property type="status" value="NOT_ANNOTATED_CDS"/>
    <property type="molecule type" value="Genomic_DNA"/>
</dbReference>
<evidence type="ECO:0000256" key="3">
    <source>
        <dbReference type="ARBA" id="ARBA00022691"/>
    </source>
</evidence>
<dbReference type="Gene3D" id="2.170.270.10">
    <property type="entry name" value="SET domain"/>
    <property type="match status" value="1"/>
</dbReference>
<dbReference type="InterPro" id="IPR046341">
    <property type="entry name" value="SET_dom_sf"/>
</dbReference>
<dbReference type="SUPFAM" id="SSF144232">
    <property type="entry name" value="HIT/MYND zinc finger-like"/>
    <property type="match status" value="1"/>
</dbReference>
<dbReference type="GO" id="GO:0008170">
    <property type="term" value="F:N-methyltransferase activity"/>
    <property type="evidence" value="ECO:0007669"/>
    <property type="project" value="UniProtKB-ARBA"/>
</dbReference>
<dbReference type="PROSITE" id="PS50865">
    <property type="entry name" value="ZF_MYND_2"/>
    <property type="match status" value="1"/>
</dbReference>
<dbReference type="AlphaFoldDB" id="T1GNJ9"/>
<keyword evidence="4" id="KW-0479">Metal-binding</keyword>
<keyword evidence="2" id="KW-0808">Transferase</keyword>
<keyword evidence="1" id="KW-0489">Methyltransferase</keyword>
<dbReference type="Pfam" id="PF01753">
    <property type="entry name" value="zf-MYND"/>
    <property type="match status" value="1"/>
</dbReference>
<protein>
    <recommendedName>
        <fullName evidence="8">Protein-lysine N-methyltransferase SMYD4</fullName>
    </recommendedName>
    <alternativeName>
        <fullName evidence="9">SET and MYND domain-containing protein 4</fullName>
    </alternativeName>
</protein>
<evidence type="ECO:0000259" key="11">
    <source>
        <dbReference type="PROSITE" id="PS50280"/>
    </source>
</evidence>
<dbReference type="InterPro" id="IPR044421">
    <property type="entry name" value="SMYD4_SET"/>
</dbReference>
<dbReference type="GO" id="GO:0042051">
    <property type="term" value="P:compound eye photoreceptor development"/>
    <property type="evidence" value="ECO:0007669"/>
    <property type="project" value="TreeGrafter"/>
</dbReference>
<dbReference type="PANTHER" id="PTHR46165:SF7">
    <property type="entry name" value="SET AND MYND DOMAIN-CONTAINING PROTEIN 4"/>
    <property type="match status" value="1"/>
</dbReference>
<dbReference type="GO" id="GO:0032259">
    <property type="term" value="P:methylation"/>
    <property type="evidence" value="ECO:0007669"/>
    <property type="project" value="UniProtKB-KW"/>
</dbReference>
<evidence type="ECO:0000256" key="8">
    <source>
        <dbReference type="ARBA" id="ARBA00093635"/>
    </source>
</evidence>
<reference evidence="14" key="1">
    <citation type="submission" date="2013-02" db="EMBL/GenBank/DDBJ databases">
        <authorList>
            <person name="Hughes D."/>
        </authorList>
    </citation>
    <scope>NUCLEOTIDE SEQUENCE</scope>
    <source>
        <strain>Durham</strain>
        <strain evidence="14">NC isolate 2 -- Noor lab</strain>
    </source>
</reference>
<dbReference type="GO" id="GO:0008270">
    <property type="term" value="F:zinc ion binding"/>
    <property type="evidence" value="ECO:0007669"/>
    <property type="project" value="UniProtKB-KW"/>
</dbReference>
<dbReference type="Gene3D" id="1.10.220.160">
    <property type="match status" value="1"/>
</dbReference>
<sequence>LKTNKTYFRKAVSAVDDANLPTEKTAKTVQDFLVMVKLLEKDPSTKKQSVKKSDLLSKTLQDEKEFMSESVRIDSNETEGRFGVAARDIKIGEELIVEKPGAAVLLQEYSKTHCQHCFIRVAIPVTCPNCVEVVFCSEKCQEMSLKTYHKHECGLLQTIWKSGASINCHLAFRIISSKSYEYFLKIKDKIDVPMSPEEMRKLKSDDYLKVCQMVTHADIRSNSNFFQHTLMSRFLTLCLKEGGFFEGSDVEESPIYSIQCHEISELHYQDNKETTVFIGAGTYPNLAMLNHACDPSVVRYFRGNRVHVNAIKPIASGLQIHENYGPIYTQEKCSERKAKLRELYNFECQCDPCIEDWPVYDELVADKIRFRCDSDVKCRNIIEISPDCNEIMVKCFSCNQFTNILKGLKVMQDIELMIRTGRRLYESKEFSKALQKFIDCLRIMDEVLAPPFQDYASCQQNIKDCFIHFGNCYNI</sequence>
<evidence type="ECO:0000256" key="6">
    <source>
        <dbReference type="ARBA" id="ARBA00022833"/>
    </source>
</evidence>
<dbReference type="Proteomes" id="UP000015102">
    <property type="component" value="Unassembled WGS sequence"/>
</dbReference>
<feature type="domain" description="SET" evidence="11">
    <location>
        <begin position="69"/>
        <end position="325"/>
    </location>
</feature>
<keyword evidence="5 10" id="KW-0863">Zinc-finger</keyword>
<feature type="domain" description="MYND-type" evidence="12">
    <location>
        <begin position="114"/>
        <end position="153"/>
    </location>
</feature>
<dbReference type="GO" id="GO:0008757">
    <property type="term" value="F:S-adenosylmethionine-dependent methyltransferase activity"/>
    <property type="evidence" value="ECO:0007669"/>
    <property type="project" value="UniProtKB-ARBA"/>
</dbReference>
<evidence type="ECO:0000256" key="1">
    <source>
        <dbReference type="ARBA" id="ARBA00022603"/>
    </source>
</evidence>
<dbReference type="HOGENOM" id="CLU_021727_1_0_1"/>
<dbReference type="GO" id="GO:0008276">
    <property type="term" value="F:protein methyltransferase activity"/>
    <property type="evidence" value="ECO:0007669"/>
    <property type="project" value="UniProtKB-ARBA"/>
</dbReference>
<dbReference type="GO" id="GO:0005737">
    <property type="term" value="C:cytoplasm"/>
    <property type="evidence" value="ECO:0007669"/>
    <property type="project" value="TreeGrafter"/>
</dbReference>
<dbReference type="Gene3D" id="6.10.140.2220">
    <property type="match status" value="1"/>
</dbReference>
<evidence type="ECO:0000313" key="14">
    <source>
        <dbReference type="Proteomes" id="UP000015102"/>
    </source>
</evidence>
<proteinExistence type="predicted"/>
<comment type="function">
    <text evidence="7">Protein-lysine N-methyltransferase. Monomethylates PRMT5, modulating its transcriptional activity. May also act as a histone methyltransferase. Plays a critical role in cardiac development. Acts as a key epigenetic regulator of gene expression during cardiac development via its dual activities as a methyltransferase and negative regulator of HDAC1.</text>
</comment>
<dbReference type="PROSITE" id="PS50280">
    <property type="entry name" value="SET"/>
    <property type="match status" value="1"/>
</dbReference>
<accession>T1GNJ9</accession>
<organism evidence="13 14">
    <name type="scientific">Megaselia scalaris</name>
    <name type="common">Humpbacked fly</name>
    <name type="synonym">Phora scalaris</name>
    <dbReference type="NCBI Taxonomy" id="36166"/>
    <lineage>
        <taxon>Eukaryota</taxon>
        <taxon>Metazoa</taxon>
        <taxon>Ecdysozoa</taxon>
        <taxon>Arthropoda</taxon>
        <taxon>Hexapoda</taxon>
        <taxon>Insecta</taxon>
        <taxon>Pterygota</taxon>
        <taxon>Neoptera</taxon>
        <taxon>Endopterygota</taxon>
        <taxon>Diptera</taxon>
        <taxon>Brachycera</taxon>
        <taxon>Muscomorpha</taxon>
        <taxon>Platypezoidea</taxon>
        <taxon>Phoridae</taxon>
        <taxon>Megaseliini</taxon>
        <taxon>Megaselia</taxon>
    </lineage>
</organism>
<evidence type="ECO:0000256" key="7">
    <source>
        <dbReference type="ARBA" id="ARBA00093423"/>
    </source>
</evidence>
<dbReference type="PANTHER" id="PTHR46165">
    <property type="entry name" value="SET AND MYND DOMAIN-CONTAINING PROTEIN 4"/>
    <property type="match status" value="1"/>
</dbReference>
<dbReference type="SUPFAM" id="SSF82199">
    <property type="entry name" value="SET domain"/>
    <property type="match status" value="1"/>
</dbReference>
<dbReference type="InterPro" id="IPR002893">
    <property type="entry name" value="Znf_MYND"/>
</dbReference>
<dbReference type="GO" id="GO:0042826">
    <property type="term" value="F:histone deacetylase binding"/>
    <property type="evidence" value="ECO:0007669"/>
    <property type="project" value="TreeGrafter"/>
</dbReference>
<evidence type="ECO:0000256" key="5">
    <source>
        <dbReference type="ARBA" id="ARBA00022771"/>
    </source>
</evidence>
<evidence type="ECO:0000256" key="10">
    <source>
        <dbReference type="PROSITE-ProRule" id="PRU00134"/>
    </source>
</evidence>
<evidence type="ECO:0000256" key="9">
    <source>
        <dbReference type="ARBA" id="ARBA00093680"/>
    </source>
</evidence>
<keyword evidence="6" id="KW-0862">Zinc</keyword>
<dbReference type="OMA" id="RFKCETG"/>
<name>T1GNJ9_MEGSC</name>
<evidence type="ECO:0000259" key="12">
    <source>
        <dbReference type="PROSITE" id="PS50865"/>
    </source>
</evidence>
<keyword evidence="3" id="KW-0949">S-adenosyl-L-methionine</keyword>
<evidence type="ECO:0000313" key="13">
    <source>
        <dbReference type="EnsemblMetazoa" id="MESCA005153-PA"/>
    </source>
</evidence>
<dbReference type="STRING" id="36166.T1GNJ9"/>
<dbReference type="InterPro" id="IPR001214">
    <property type="entry name" value="SET_dom"/>
</dbReference>
<evidence type="ECO:0000256" key="2">
    <source>
        <dbReference type="ARBA" id="ARBA00022679"/>
    </source>
</evidence>
<dbReference type="EnsemblMetazoa" id="MESCA005153-RA">
    <property type="protein sequence ID" value="MESCA005153-PA"/>
    <property type="gene ID" value="MESCA005153"/>
</dbReference>